<proteinExistence type="predicted"/>
<protein>
    <submittedName>
        <fullName evidence="2">Uncharacterized protein</fullName>
    </submittedName>
</protein>
<reference evidence="2" key="1">
    <citation type="submission" date="2021-01" db="EMBL/GenBank/DDBJ databases">
        <authorList>
            <person name="Corre E."/>
            <person name="Pelletier E."/>
            <person name="Niang G."/>
            <person name="Scheremetjew M."/>
            <person name="Finn R."/>
            <person name="Kale V."/>
            <person name="Holt S."/>
            <person name="Cochrane G."/>
            <person name="Meng A."/>
            <person name="Brown T."/>
            <person name="Cohen L."/>
        </authorList>
    </citation>
    <scope>NUCLEOTIDE SEQUENCE</scope>
    <source>
        <strain evidence="2">RCC1614</strain>
    </source>
</reference>
<accession>A0A7R9XW17</accession>
<name>A0A7R9XW17_MICPS</name>
<gene>
    <name evidence="2" type="ORF">MPUS1402_LOCUS3014</name>
</gene>
<dbReference type="EMBL" id="HBDY01004016">
    <property type="protein sequence ID" value="CAD8231913.1"/>
    <property type="molecule type" value="Transcribed_RNA"/>
</dbReference>
<feature type="compositionally biased region" description="Acidic residues" evidence="1">
    <location>
        <begin position="102"/>
        <end position="118"/>
    </location>
</feature>
<feature type="compositionally biased region" description="Basic and acidic residues" evidence="1">
    <location>
        <begin position="85"/>
        <end position="101"/>
    </location>
</feature>
<sequence length="118" mass="13237">MATPTESLDEYDRLVYPGFMRRPMARWNEDGSVAPMARARGPKGEAFQLTLRQSEIEEDIGTIEHEIGIGKKPKKKRSAPTERAPPPEKKKKEDGCEHQDGEILEDAMEEGAPADEDD</sequence>
<evidence type="ECO:0000256" key="1">
    <source>
        <dbReference type="SAM" id="MobiDB-lite"/>
    </source>
</evidence>
<evidence type="ECO:0000313" key="2">
    <source>
        <dbReference type="EMBL" id="CAD8231913.1"/>
    </source>
</evidence>
<organism evidence="2">
    <name type="scientific">Micromonas pusilla</name>
    <name type="common">Picoplanktonic green alga</name>
    <name type="synonym">Chromulina pusilla</name>
    <dbReference type="NCBI Taxonomy" id="38833"/>
    <lineage>
        <taxon>Eukaryota</taxon>
        <taxon>Viridiplantae</taxon>
        <taxon>Chlorophyta</taxon>
        <taxon>Mamiellophyceae</taxon>
        <taxon>Mamiellales</taxon>
        <taxon>Mamiellaceae</taxon>
        <taxon>Micromonas</taxon>
    </lineage>
</organism>
<feature type="region of interest" description="Disordered" evidence="1">
    <location>
        <begin position="60"/>
        <end position="118"/>
    </location>
</feature>
<dbReference type="AlphaFoldDB" id="A0A7R9XW17"/>